<dbReference type="PANTHER" id="PTHR46018:SF4">
    <property type="entry name" value="METALLO-HYDROLASE YHFI-RELATED"/>
    <property type="match status" value="1"/>
</dbReference>
<protein>
    <submittedName>
        <fullName evidence="2">MBL fold metallo-hydrolase</fullName>
    </submittedName>
</protein>
<keyword evidence="3" id="KW-1185">Reference proteome</keyword>
<dbReference type="Proteomes" id="UP000475214">
    <property type="component" value="Unassembled WGS sequence"/>
</dbReference>
<keyword evidence="2" id="KW-0378">Hydrolase</keyword>
<evidence type="ECO:0000259" key="1">
    <source>
        <dbReference type="SMART" id="SM00849"/>
    </source>
</evidence>
<dbReference type="RefSeq" id="WP_163739371.1">
    <property type="nucleotide sequence ID" value="NZ_JAAGOA010000010.1"/>
</dbReference>
<evidence type="ECO:0000313" key="3">
    <source>
        <dbReference type="Proteomes" id="UP000475214"/>
    </source>
</evidence>
<feature type="domain" description="Metallo-beta-lactamase" evidence="1">
    <location>
        <begin position="18"/>
        <end position="200"/>
    </location>
</feature>
<name>A0A6L9SAI3_9ACTN</name>
<dbReference type="Pfam" id="PF12706">
    <property type="entry name" value="Lactamase_B_2"/>
    <property type="match status" value="1"/>
</dbReference>
<proteinExistence type="predicted"/>
<dbReference type="InterPro" id="IPR001279">
    <property type="entry name" value="Metallo-B-lactamas"/>
</dbReference>
<dbReference type="SUPFAM" id="SSF56281">
    <property type="entry name" value="Metallo-hydrolase/oxidoreductase"/>
    <property type="match status" value="1"/>
</dbReference>
<dbReference type="EMBL" id="JAAGOA010000010">
    <property type="protein sequence ID" value="NEE01582.1"/>
    <property type="molecule type" value="Genomic_DNA"/>
</dbReference>
<comment type="caution">
    <text evidence="2">The sequence shown here is derived from an EMBL/GenBank/DDBJ whole genome shotgun (WGS) entry which is preliminary data.</text>
</comment>
<sequence length="251" mass="26821">MKLTVLGCSGSLPGPSSAASAYLVEADGARIVVDLGSGGLHELQRHVDYEGLDGIEAVLISHLHPDHFMDLCGYYVALRYGPKRPRRRVPVWGPANTAERLTVAYGDTPDPGMAEEFDFHAYPDGEFSVGPLTVTVTRVAHPVTAYALRLEHRGRSLVYSGDTGPTPALVELARGADLLLCEAAFRDGDDNPPDLHMTGRQAGEHAAAAGVGRLVITHVPPWGDPEHAVAEAQTTFDGPVQAAYPGARWEL</sequence>
<dbReference type="SMART" id="SM00849">
    <property type="entry name" value="Lactamase_B"/>
    <property type="match status" value="1"/>
</dbReference>
<dbReference type="GO" id="GO:0042781">
    <property type="term" value="F:3'-tRNA processing endoribonuclease activity"/>
    <property type="evidence" value="ECO:0007669"/>
    <property type="project" value="TreeGrafter"/>
</dbReference>
<dbReference type="InterPro" id="IPR036866">
    <property type="entry name" value="RibonucZ/Hydroxyglut_hydro"/>
</dbReference>
<dbReference type="CDD" id="cd07716">
    <property type="entry name" value="RNaseZ_short-form-like_MBL-fold"/>
    <property type="match status" value="1"/>
</dbReference>
<dbReference type="PANTHER" id="PTHR46018">
    <property type="entry name" value="ZINC PHOSPHODIESTERASE ELAC PROTEIN 1"/>
    <property type="match status" value="1"/>
</dbReference>
<reference evidence="2 3" key="1">
    <citation type="submission" date="2020-02" db="EMBL/GenBank/DDBJ databases">
        <authorList>
            <person name="Li X.-J."/>
            <person name="Han X.-M."/>
        </authorList>
    </citation>
    <scope>NUCLEOTIDE SEQUENCE [LARGE SCALE GENOMIC DNA]</scope>
    <source>
        <strain evidence="2 3">CCTCC AB 2017055</strain>
    </source>
</reference>
<organism evidence="2 3">
    <name type="scientific">Phytoactinopolyspora halotolerans</name>
    <dbReference type="NCBI Taxonomy" id="1981512"/>
    <lineage>
        <taxon>Bacteria</taxon>
        <taxon>Bacillati</taxon>
        <taxon>Actinomycetota</taxon>
        <taxon>Actinomycetes</taxon>
        <taxon>Jiangellales</taxon>
        <taxon>Jiangellaceae</taxon>
        <taxon>Phytoactinopolyspora</taxon>
    </lineage>
</organism>
<dbReference type="AlphaFoldDB" id="A0A6L9SAI3"/>
<accession>A0A6L9SAI3</accession>
<gene>
    <name evidence="2" type="ORF">G1H10_15525</name>
</gene>
<evidence type="ECO:0000313" key="2">
    <source>
        <dbReference type="EMBL" id="NEE01582.1"/>
    </source>
</evidence>
<dbReference type="Gene3D" id="3.60.15.10">
    <property type="entry name" value="Ribonuclease Z/Hydroxyacylglutathione hydrolase-like"/>
    <property type="match status" value="1"/>
</dbReference>